<reference evidence="1 3" key="1">
    <citation type="journal article" date="2011" name="Nature">
        <title>The Medicago genome provides insight into the evolution of rhizobial symbioses.</title>
        <authorList>
            <person name="Young N.D."/>
            <person name="Debelle F."/>
            <person name="Oldroyd G.E."/>
            <person name="Geurts R."/>
            <person name="Cannon S.B."/>
            <person name="Udvardi M.K."/>
            <person name="Benedito V.A."/>
            <person name="Mayer K.F."/>
            <person name="Gouzy J."/>
            <person name="Schoof H."/>
            <person name="Van de Peer Y."/>
            <person name="Proost S."/>
            <person name="Cook D.R."/>
            <person name="Meyers B.C."/>
            <person name="Spannagl M."/>
            <person name="Cheung F."/>
            <person name="De Mita S."/>
            <person name="Krishnakumar V."/>
            <person name="Gundlach H."/>
            <person name="Zhou S."/>
            <person name="Mudge J."/>
            <person name="Bharti A.K."/>
            <person name="Murray J.D."/>
            <person name="Naoumkina M.A."/>
            <person name="Rosen B."/>
            <person name="Silverstein K.A."/>
            <person name="Tang H."/>
            <person name="Rombauts S."/>
            <person name="Zhao P.X."/>
            <person name="Zhou P."/>
            <person name="Barbe V."/>
            <person name="Bardou P."/>
            <person name="Bechner M."/>
            <person name="Bellec A."/>
            <person name="Berger A."/>
            <person name="Berges H."/>
            <person name="Bidwell S."/>
            <person name="Bisseling T."/>
            <person name="Choisne N."/>
            <person name="Couloux A."/>
            <person name="Denny R."/>
            <person name="Deshpande S."/>
            <person name="Dai X."/>
            <person name="Doyle J.J."/>
            <person name="Dudez A.M."/>
            <person name="Farmer A.D."/>
            <person name="Fouteau S."/>
            <person name="Franken C."/>
            <person name="Gibelin C."/>
            <person name="Gish J."/>
            <person name="Goldstein S."/>
            <person name="Gonzalez A.J."/>
            <person name="Green P.J."/>
            <person name="Hallab A."/>
            <person name="Hartog M."/>
            <person name="Hua A."/>
            <person name="Humphray S.J."/>
            <person name="Jeong D.H."/>
            <person name="Jing Y."/>
            <person name="Jocker A."/>
            <person name="Kenton S.M."/>
            <person name="Kim D.J."/>
            <person name="Klee K."/>
            <person name="Lai H."/>
            <person name="Lang C."/>
            <person name="Lin S."/>
            <person name="Macmil S.L."/>
            <person name="Magdelenat G."/>
            <person name="Matthews L."/>
            <person name="McCorrison J."/>
            <person name="Monaghan E.L."/>
            <person name="Mun J.H."/>
            <person name="Najar F.Z."/>
            <person name="Nicholson C."/>
            <person name="Noirot C."/>
            <person name="O'Bleness M."/>
            <person name="Paule C.R."/>
            <person name="Poulain J."/>
            <person name="Prion F."/>
            <person name="Qin B."/>
            <person name="Qu C."/>
            <person name="Retzel E.F."/>
            <person name="Riddle C."/>
            <person name="Sallet E."/>
            <person name="Samain S."/>
            <person name="Samson N."/>
            <person name="Sanders I."/>
            <person name="Saurat O."/>
            <person name="Scarpelli C."/>
            <person name="Schiex T."/>
            <person name="Segurens B."/>
            <person name="Severin A.J."/>
            <person name="Sherrier D.J."/>
            <person name="Shi R."/>
            <person name="Sims S."/>
            <person name="Singer S.R."/>
            <person name="Sinharoy S."/>
            <person name="Sterck L."/>
            <person name="Viollet A."/>
            <person name="Wang B.B."/>
            <person name="Wang K."/>
            <person name="Wang M."/>
            <person name="Wang X."/>
            <person name="Warfsmann J."/>
            <person name="Weissenbach J."/>
            <person name="White D.D."/>
            <person name="White J.D."/>
            <person name="Wiley G.B."/>
            <person name="Wincker P."/>
            <person name="Xing Y."/>
            <person name="Yang L."/>
            <person name="Yao Z."/>
            <person name="Ying F."/>
            <person name="Zhai J."/>
            <person name="Zhou L."/>
            <person name="Zuber A."/>
            <person name="Denarie J."/>
            <person name="Dixon R.A."/>
            <person name="May G.D."/>
            <person name="Schwartz D.C."/>
            <person name="Rogers J."/>
            <person name="Quetier F."/>
            <person name="Town C.D."/>
            <person name="Roe B.A."/>
        </authorList>
    </citation>
    <scope>NUCLEOTIDE SEQUENCE [LARGE SCALE GENOMIC DNA]</scope>
    <source>
        <strain evidence="1">A17</strain>
        <strain evidence="2 3">cv. Jemalong A17</strain>
    </source>
</reference>
<dbReference type="Proteomes" id="UP000002051">
    <property type="component" value="Chromosome 3"/>
</dbReference>
<gene>
    <name evidence="1" type="ordered locus">MTR_3g110052</name>
</gene>
<dbReference type="HOGENOM" id="CLU_3109415_0_0_1"/>
<sequence length="51" mass="5717">MRACFSNMKEAKQVVVAQVATSNTNGIVDLLHTAQGFQPLFIQVDVRRRVQ</sequence>
<keyword evidence="3" id="KW-1185">Reference proteome</keyword>
<evidence type="ECO:0000313" key="2">
    <source>
        <dbReference type="EnsemblPlants" id="KEH36017"/>
    </source>
</evidence>
<reference evidence="2" key="3">
    <citation type="submission" date="2015-04" db="UniProtKB">
        <authorList>
            <consortium name="EnsemblPlants"/>
        </authorList>
    </citation>
    <scope>IDENTIFICATION</scope>
    <source>
        <strain evidence="2">cv. Jemalong A17</strain>
    </source>
</reference>
<name>G7ZWL7_MEDTR</name>
<dbReference type="AlphaFoldDB" id="G7ZWL7"/>
<organism evidence="1 3">
    <name type="scientific">Medicago truncatula</name>
    <name type="common">Barrel medic</name>
    <name type="synonym">Medicago tribuloides</name>
    <dbReference type="NCBI Taxonomy" id="3880"/>
    <lineage>
        <taxon>Eukaryota</taxon>
        <taxon>Viridiplantae</taxon>
        <taxon>Streptophyta</taxon>
        <taxon>Embryophyta</taxon>
        <taxon>Tracheophyta</taxon>
        <taxon>Spermatophyta</taxon>
        <taxon>Magnoliopsida</taxon>
        <taxon>eudicotyledons</taxon>
        <taxon>Gunneridae</taxon>
        <taxon>Pentapetalae</taxon>
        <taxon>rosids</taxon>
        <taxon>fabids</taxon>
        <taxon>Fabales</taxon>
        <taxon>Fabaceae</taxon>
        <taxon>Papilionoideae</taxon>
        <taxon>50 kb inversion clade</taxon>
        <taxon>NPAAA clade</taxon>
        <taxon>Hologalegina</taxon>
        <taxon>IRL clade</taxon>
        <taxon>Trifolieae</taxon>
        <taxon>Medicago</taxon>
    </lineage>
</organism>
<accession>G7ZWL7</accession>
<dbReference type="EnsemblPlants" id="KEH36017">
    <property type="protein sequence ID" value="KEH36017"/>
    <property type="gene ID" value="MTR_3g110052"/>
</dbReference>
<reference evidence="1 3" key="2">
    <citation type="journal article" date="2014" name="BMC Genomics">
        <title>An improved genome release (version Mt4.0) for the model legume Medicago truncatula.</title>
        <authorList>
            <person name="Tang H."/>
            <person name="Krishnakumar V."/>
            <person name="Bidwell S."/>
            <person name="Rosen B."/>
            <person name="Chan A."/>
            <person name="Zhou S."/>
            <person name="Gentzbittel L."/>
            <person name="Childs K.L."/>
            <person name="Yandell M."/>
            <person name="Gundlach H."/>
            <person name="Mayer K.F."/>
            <person name="Schwartz D.C."/>
            <person name="Town C.D."/>
        </authorList>
    </citation>
    <scope>GENOME REANNOTATION</scope>
    <source>
        <strain evidence="1">A17</strain>
        <strain evidence="2 3">cv. Jemalong A17</strain>
    </source>
</reference>
<evidence type="ECO:0000313" key="1">
    <source>
        <dbReference type="EMBL" id="KEH36017.1"/>
    </source>
</evidence>
<dbReference type="PaxDb" id="3880-AES83605"/>
<proteinExistence type="predicted"/>
<protein>
    <submittedName>
        <fullName evidence="1 2">Uncharacterized protein</fullName>
    </submittedName>
</protein>
<dbReference type="EMBL" id="CM001219">
    <property type="protein sequence ID" value="KEH36017.1"/>
    <property type="molecule type" value="Genomic_DNA"/>
</dbReference>
<evidence type="ECO:0000313" key="3">
    <source>
        <dbReference type="Proteomes" id="UP000002051"/>
    </source>
</evidence>